<dbReference type="EMBL" id="AEVS01000070">
    <property type="protein sequence ID" value="EGA65542.1"/>
    <property type="molecule type" value="Genomic_DNA"/>
</dbReference>
<feature type="signal peptide" evidence="5">
    <location>
        <begin position="1"/>
        <end position="20"/>
    </location>
</feature>
<feature type="chain" id="PRO_5003224361" evidence="5">
    <location>
        <begin position="21"/>
        <end position="1101"/>
    </location>
</feature>
<evidence type="ECO:0000313" key="7">
    <source>
        <dbReference type="EMBL" id="EGA65542.1"/>
    </source>
</evidence>
<keyword evidence="4" id="KW-0812">Transmembrane</keyword>
<keyword evidence="3" id="KW-0804">Transcription</keyword>
<dbReference type="eggNOG" id="COG2207">
    <property type="taxonomic scope" value="Bacteria"/>
</dbReference>
<gene>
    <name evidence="7" type="ORF">VIBR0546_07477</name>
</gene>
<evidence type="ECO:0000256" key="5">
    <source>
        <dbReference type="SAM" id="SignalP"/>
    </source>
</evidence>
<dbReference type="InterPro" id="IPR015943">
    <property type="entry name" value="WD40/YVTN_repeat-like_dom_sf"/>
</dbReference>
<dbReference type="GO" id="GO:0003700">
    <property type="term" value="F:DNA-binding transcription factor activity"/>
    <property type="evidence" value="ECO:0007669"/>
    <property type="project" value="InterPro"/>
</dbReference>
<dbReference type="Proteomes" id="UP000004371">
    <property type="component" value="Unassembled WGS sequence"/>
</dbReference>
<keyword evidence="4" id="KW-1133">Transmembrane helix</keyword>
<dbReference type="Gene3D" id="1.10.10.60">
    <property type="entry name" value="Homeodomain-like"/>
    <property type="match status" value="1"/>
</dbReference>
<keyword evidence="8" id="KW-1185">Reference proteome</keyword>
<dbReference type="InterPro" id="IPR018060">
    <property type="entry name" value="HTH_AraC"/>
</dbReference>
<dbReference type="InterPro" id="IPR011110">
    <property type="entry name" value="Reg_prop"/>
</dbReference>
<name>E8LUP6_9VIBR</name>
<dbReference type="AlphaFoldDB" id="E8LUP6"/>
<dbReference type="STRING" id="945543.VIBR0546_07477"/>
<dbReference type="InterPro" id="IPR020449">
    <property type="entry name" value="Tscrpt_reg_AraC-type_HTH"/>
</dbReference>
<evidence type="ECO:0000256" key="2">
    <source>
        <dbReference type="ARBA" id="ARBA00023125"/>
    </source>
</evidence>
<dbReference type="SUPFAM" id="SSF46689">
    <property type="entry name" value="Homeodomain-like"/>
    <property type="match status" value="1"/>
</dbReference>
<dbReference type="SUPFAM" id="SSF63829">
    <property type="entry name" value="Calcium-dependent phosphotriesterase"/>
    <property type="match status" value="2"/>
</dbReference>
<dbReference type="InterPro" id="IPR018062">
    <property type="entry name" value="HTH_AraC-typ_CS"/>
</dbReference>
<dbReference type="PANTHER" id="PTHR43280:SF28">
    <property type="entry name" value="HTH-TYPE TRANSCRIPTIONAL ACTIVATOR RHAS"/>
    <property type="match status" value="1"/>
</dbReference>
<reference evidence="7 8" key="1">
    <citation type="journal article" date="2012" name="Int. J. Syst. Evol. Microbiol.">
        <title>Vibrio caribbeanicus sp. nov., isolated from the marine sponge Scleritoderma cyanea.</title>
        <authorList>
            <person name="Hoffmann M."/>
            <person name="Monday S.R."/>
            <person name="Allard M.W."/>
            <person name="Strain E.A."/>
            <person name="Whittaker P."/>
            <person name="Naum M."/>
            <person name="McCarthy P.J."/>
            <person name="Lopez J.V."/>
            <person name="Fischer M."/>
            <person name="Brown E.W."/>
        </authorList>
    </citation>
    <scope>NUCLEOTIDE SEQUENCE [LARGE SCALE GENOMIC DNA]</scope>
    <source>
        <strain evidence="7 8">LMG 20546</strain>
    </source>
</reference>
<dbReference type="InterPro" id="IPR036890">
    <property type="entry name" value="HATPase_C_sf"/>
</dbReference>
<dbReference type="PANTHER" id="PTHR43280">
    <property type="entry name" value="ARAC-FAMILY TRANSCRIPTIONAL REGULATOR"/>
    <property type="match status" value="1"/>
</dbReference>
<dbReference type="SUPFAM" id="SSF63825">
    <property type="entry name" value="YWTD domain"/>
    <property type="match status" value="1"/>
</dbReference>
<dbReference type="PROSITE" id="PS00041">
    <property type="entry name" value="HTH_ARAC_FAMILY_1"/>
    <property type="match status" value="1"/>
</dbReference>
<evidence type="ECO:0000259" key="6">
    <source>
        <dbReference type="PROSITE" id="PS01124"/>
    </source>
</evidence>
<dbReference type="Gene3D" id="2.60.40.10">
    <property type="entry name" value="Immunoglobulins"/>
    <property type="match status" value="1"/>
</dbReference>
<dbReference type="PRINTS" id="PR00032">
    <property type="entry name" value="HTHARAC"/>
</dbReference>
<dbReference type="GO" id="GO:0043565">
    <property type="term" value="F:sequence-specific DNA binding"/>
    <property type="evidence" value="ECO:0007669"/>
    <property type="project" value="InterPro"/>
</dbReference>
<protein>
    <submittedName>
        <fullName evidence="7">AraC/XylS family transcriptional regulator</fullName>
    </submittedName>
</protein>
<dbReference type="PROSITE" id="PS01124">
    <property type="entry name" value="HTH_ARAC_FAMILY_2"/>
    <property type="match status" value="1"/>
</dbReference>
<organism evidence="7 8">
    <name type="scientific">Vibrio brasiliensis LMG 20546</name>
    <dbReference type="NCBI Taxonomy" id="945543"/>
    <lineage>
        <taxon>Bacteria</taxon>
        <taxon>Pseudomonadati</taxon>
        <taxon>Pseudomonadota</taxon>
        <taxon>Gammaproteobacteria</taxon>
        <taxon>Vibrionales</taxon>
        <taxon>Vibrionaceae</taxon>
        <taxon>Vibrio</taxon>
        <taxon>Vibrio oreintalis group</taxon>
    </lineage>
</organism>
<dbReference type="Pfam" id="PF07494">
    <property type="entry name" value="Reg_prop"/>
    <property type="match status" value="1"/>
</dbReference>
<evidence type="ECO:0000256" key="4">
    <source>
        <dbReference type="SAM" id="Phobius"/>
    </source>
</evidence>
<dbReference type="InterPro" id="IPR009057">
    <property type="entry name" value="Homeodomain-like_sf"/>
</dbReference>
<feature type="domain" description="HTH araC/xylS-type" evidence="6">
    <location>
        <begin position="999"/>
        <end position="1097"/>
    </location>
</feature>
<feature type="transmembrane region" description="Helical" evidence="4">
    <location>
        <begin position="727"/>
        <end position="751"/>
    </location>
</feature>
<dbReference type="SUPFAM" id="SSF55874">
    <property type="entry name" value="ATPase domain of HSP90 chaperone/DNA topoisomerase II/histidine kinase"/>
    <property type="match status" value="1"/>
</dbReference>
<keyword evidence="2" id="KW-0238">DNA-binding</keyword>
<keyword evidence="5" id="KW-0732">Signal</keyword>
<keyword evidence="1" id="KW-0805">Transcription regulation</keyword>
<evidence type="ECO:0000256" key="3">
    <source>
        <dbReference type="ARBA" id="ARBA00023163"/>
    </source>
</evidence>
<evidence type="ECO:0000256" key="1">
    <source>
        <dbReference type="ARBA" id="ARBA00023015"/>
    </source>
</evidence>
<accession>E8LUP6</accession>
<sequence>MNKRSLLLMLLLLFSGFSSASNLSPTVFYPLPTQAQGKVFAAKQLFTAQGGGIWLQDVRNQILFFDGQAITPELGSALDHDAEQVAFTDNAFWTFFQNEIYRTVPNQEKELVFSLTPGTEIQRIGSSKRFIWLADESNFYTYHVDSGEFQTFSLIPLYQYNQSSTITINDAVFIHSRWVVATNAGVYLSKGDTYEHVASSASHYVEKLHFSQKRNQLVVGSLNGVLIFDIERPNHPIQRIAGNHVLSITETDNEYWIGTEKGLFVYSFLTGETRRFEQGVWAGNGLAGEKIYSLLNDKAGGIWIATDRGVRYFSQFSANFDRYPTQYLSFTSNKEKLTKLLRRKSSDGYWMLTNKNVYRLDLSGAGARELIYQGNVHDVEEKDGILWLATDQGIVCIDSDSGEVIDDDLPNFLKQTSVRFIEVTQNNIVWGASKNQLWNYNLATGQLIQFGSEWMIKKFLPAQLTHMFVTSQGYLSLGTEHGIYILKDGQVRFVGESIPFGEVIDVEQPAEGELWIASRYGLYRLDLYKEQAQPIAMVDDHITPKCLLKNQDGVWLTSSGGLSRYSDSGILRQHYGEPFGLISNEFVAGLCSYSSDSEQVLLFGSRTSMVKIDTSQLISSELPQIQVVFSQIKRNQKLYSLANTVSEPLRLGYSESVFFQFGVFPRANDVTLEYRLEDGSDWQLLDGNTLTMEHMMPGSYQLEVRALHNGTLQSRSASYHFVVSPPWFLSIYAIIGYIVLAILLLATTAYWRSRIMSKANRVLKAQVALKTNQLRHQSRILLSNNQQLRKQLQVRKLIFTQSVNALKERLTTLPQHDLGNKKTLDFLNRELELLVNVRSTNGQALPVYNLTLIIESVLSGWQEELVKAGITVEVEAERDLFVSLTNFNLDEVFNLLFDGIVQRCYRNQSVVIQLALRNEQVVLSMLDQGKGMDSANVTMQSVATLVEKSGGALTIHTSEERNLLEMTWCASEAFAENSIVVDDNDQSDTDLEHQDPWLEKVIALVNNHYADPDFSTSSAAKMLFVSERSLQRRVKSALDKTFTEYLTEIRLDSACRRLLAGEKVSDVAFECGFNDPSYFSQRFKHRFGVSPTQFVEQRESF</sequence>
<keyword evidence="4" id="KW-0472">Membrane</keyword>
<dbReference type="InterPro" id="IPR013783">
    <property type="entry name" value="Ig-like_fold"/>
</dbReference>
<dbReference type="eggNOG" id="COG3292">
    <property type="taxonomic scope" value="Bacteria"/>
</dbReference>
<evidence type="ECO:0000313" key="8">
    <source>
        <dbReference type="Proteomes" id="UP000004371"/>
    </source>
</evidence>
<dbReference type="Gene3D" id="2.130.10.10">
    <property type="entry name" value="YVTN repeat-like/Quinoprotein amine dehydrogenase"/>
    <property type="match status" value="2"/>
</dbReference>
<comment type="caution">
    <text evidence="7">The sequence shown here is derived from an EMBL/GenBank/DDBJ whole genome shotgun (WGS) entry which is preliminary data.</text>
</comment>
<dbReference type="SMART" id="SM00342">
    <property type="entry name" value="HTH_ARAC"/>
    <property type="match status" value="1"/>
</dbReference>
<dbReference type="Pfam" id="PF12833">
    <property type="entry name" value="HTH_18"/>
    <property type="match status" value="1"/>
</dbReference>
<proteinExistence type="predicted"/>